<dbReference type="AlphaFoldDB" id="A0A4Y8ZIG2"/>
<dbReference type="Pfam" id="PF08808">
    <property type="entry name" value="RES"/>
    <property type="match status" value="1"/>
</dbReference>
<feature type="domain" description="RES" evidence="1">
    <location>
        <begin position="15"/>
        <end position="157"/>
    </location>
</feature>
<sequence>MTEPASVFTSVSGTFHRAVDERFLDAALQGSRSAGRYSPPDVPTLYLSSSEEGVAAAMVAHTDADSPQRRTLAFQVEAERIVDLRDAVALARLGVDLADAVAPWKPDVEAGRRPSSWAVRESLEAAGAHGLIDPSRTAPGLWHLTLFRWNDDGGPRVRLVEAGT</sequence>
<organism evidence="2 3">
    <name type="scientific">Micrococcus endophyticus</name>
    <dbReference type="NCBI Taxonomy" id="455343"/>
    <lineage>
        <taxon>Bacteria</taxon>
        <taxon>Bacillati</taxon>
        <taxon>Actinomycetota</taxon>
        <taxon>Actinomycetes</taxon>
        <taxon>Micrococcales</taxon>
        <taxon>Micrococcaceae</taxon>
        <taxon>Micrococcus</taxon>
    </lineage>
</organism>
<proteinExistence type="predicted"/>
<gene>
    <name evidence="2" type="ORF">HDA33_001991</name>
</gene>
<evidence type="ECO:0000259" key="1">
    <source>
        <dbReference type="Pfam" id="PF08808"/>
    </source>
</evidence>
<reference evidence="2 3" key="1">
    <citation type="submission" date="2020-08" db="EMBL/GenBank/DDBJ databases">
        <title>Sequencing the genomes of 1000 actinobacteria strains.</title>
        <authorList>
            <person name="Klenk H.-P."/>
        </authorList>
    </citation>
    <scope>NUCLEOTIDE SEQUENCE [LARGE SCALE GENOMIC DNA]</scope>
    <source>
        <strain evidence="2 3">DSM 17945</strain>
    </source>
</reference>
<dbReference type="Proteomes" id="UP000567246">
    <property type="component" value="Unassembled WGS sequence"/>
</dbReference>
<evidence type="ECO:0000313" key="2">
    <source>
        <dbReference type="EMBL" id="MBB5849427.1"/>
    </source>
</evidence>
<dbReference type="RefSeq" id="WP_184172975.1">
    <property type="nucleotide sequence ID" value="NZ_BAABAG010000012.1"/>
</dbReference>
<keyword evidence="3" id="KW-1185">Reference proteome</keyword>
<dbReference type="EMBL" id="JACHMW010000001">
    <property type="protein sequence ID" value="MBB5849427.1"/>
    <property type="molecule type" value="Genomic_DNA"/>
</dbReference>
<accession>A0A4Y8ZIG2</accession>
<comment type="caution">
    <text evidence="2">The sequence shown here is derived from an EMBL/GenBank/DDBJ whole genome shotgun (WGS) entry which is preliminary data.</text>
</comment>
<name>A0A4Y8ZIG2_9MICC</name>
<evidence type="ECO:0000313" key="3">
    <source>
        <dbReference type="Proteomes" id="UP000567246"/>
    </source>
</evidence>
<protein>
    <submittedName>
        <fullName evidence="2">RES domain-containing protein</fullName>
    </submittedName>
</protein>
<dbReference type="InterPro" id="IPR014914">
    <property type="entry name" value="RES_dom"/>
</dbReference>